<sequence length="561" mass="60088">MLSSSPARRQAPQPRYSGTPLDLRGGTLTIHTSTEVGGGDGSGVDYTYAYGPSGIAGLAHNRIALACAVFASLGGLTFGYDQGVIANVLVMPDFVTRWPVGAWERGLMTAVLELGCLFGALGAGVLADRLSRRTGIMFACAVFSLGSALQCGAQSLFHLTVGRAIGGLGVGALSMLSPLYMAEISPPEVRGSLLALEQFSIVLGCVVGFWVGFFTRNVAGSASWRIPLGIQLIPGILLGVGTLYLPPSPRLLVLQGKIDLARESLAKLRSRTTDDSLVEIELLEMQVEASLVQRTQASGKSALENEARTWAQLLSPRYRDRTMIGVLIMFFQQWSGINALLYYGPMLMRSLGLSGRDSNLVVAGGVNIVQFFAVIPAILYIDKWGRKPLLRAGSVVMAASHLVVAILVYRYQGSWVENPIAGWIAIACVYLFTAAYGMSIGPVAWVLPSEVFPLSMRGKGVAVSTASNWFNNFLIGFITPPLMEASSALTFGVFGVACGGAYLWTTYCVPETANMPLEAVDAAFASAAGHDDALLRRQIETQVGLEDFIRRLDRLGNEQER</sequence>
<gene>
    <name evidence="1" type="ORF">K488DRAFT_79199</name>
</gene>
<keyword evidence="2" id="KW-1185">Reference proteome</keyword>
<reference evidence="1" key="1">
    <citation type="submission" date="2021-02" db="EMBL/GenBank/DDBJ databases">
        <authorList>
            <consortium name="DOE Joint Genome Institute"/>
            <person name="Ahrendt S."/>
            <person name="Looney B.P."/>
            <person name="Miyauchi S."/>
            <person name="Morin E."/>
            <person name="Drula E."/>
            <person name="Courty P.E."/>
            <person name="Chicoki N."/>
            <person name="Fauchery L."/>
            <person name="Kohler A."/>
            <person name="Kuo A."/>
            <person name="Labutti K."/>
            <person name="Pangilinan J."/>
            <person name="Lipzen A."/>
            <person name="Riley R."/>
            <person name="Andreopoulos W."/>
            <person name="He G."/>
            <person name="Johnson J."/>
            <person name="Barry K.W."/>
            <person name="Grigoriev I.V."/>
            <person name="Nagy L."/>
            <person name="Hibbett D."/>
            <person name="Henrissat B."/>
            <person name="Matheny P.B."/>
            <person name="Labbe J."/>
            <person name="Martin F."/>
        </authorList>
    </citation>
    <scope>NUCLEOTIDE SEQUENCE</scope>
    <source>
        <strain evidence="1">EC-137</strain>
    </source>
</reference>
<organism evidence="1 2">
    <name type="scientific">Vararia minispora EC-137</name>
    <dbReference type="NCBI Taxonomy" id="1314806"/>
    <lineage>
        <taxon>Eukaryota</taxon>
        <taxon>Fungi</taxon>
        <taxon>Dikarya</taxon>
        <taxon>Basidiomycota</taxon>
        <taxon>Agaricomycotina</taxon>
        <taxon>Agaricomycetes</taxon>
        <taxon>Russulales</taxon>
        <taxon>Lachnocladiaceae</taxon>
        <taxon>Vararia</taxon>
    </lineage>
</organism>
<dbReference type="EMBL" id="MU273589">
    <property type="protein sequence ID" value="KAI0031204.1"/>
    <property type="molecule type" value="Genomic_DNA"/>
</dbReference>
<proteinExistence type="predicted"/>
<comment type="caution">
    <text evidence="1">The sequence shown here is derived from an EMBL/GenBank/DDBJ whole genome shotgun (WGS) entry which is preliminary data.</text>
</comment>
<protein>
    <submittedName>
        <fullName evidence="1">General substrate transporter</fullName>
    </submittedName>
</protein>
<dbReference type="Proteomes" id="UP000814128">
    <property type="component" value="Unassembled WGS sequence"/>
</dbReference>
<reference evidence="1" key="2">
    <citation type="journal article" date="2022" name="New Phytol.">
        <title>Evolutionary transition to the ectomycorrhizal habit in the genomes of a hyperdiverse lineage of mushroom-forming fungi.</title>
        <authorList>
            <person name="Looney B."/>
            <person name="Miyauchi S."/>
            <person name="Morin E."/>
            <person name="Drula E."/>
            <person name="Courty P.E."/>
            <person name="Kohler A."/>
            <person name="Kuo A."/>
            <person name="LaButti K."/>
            <person name="Pangilinan J."/>
            <person name="Lipzen A."/>
            <person name="Riley R."/>
            <person name="Andreopoulos W."/>
            <person name="He G."/>
            <person name="Johnson J."/>
            <person name="Nolan M."/>
            <person name="Tritt A."/>
            <person name="Barry K.W."/>
            <person name="Grigoriev I.V."/>
            <person name="Nagy L.G."/>
            <person name="Hibbett D."/>
            <person name="Henrissat B."/>
            <person name="Matheny P.B."/>
            <person name="Labbe J."/>
            <person name="Martin F.M."/>
        </authorList>
    </citation>
    <scope>NUCLEOTIDE SEQUENCE</scope>
    <source>
        <strain evidence="1">EC-137</strain>
    </source>
</reference>
<evidence type="ECO:0000313" key="1">
    <source>
        <dbReference type="EMBL" id="KAI0031204.1"/>
    </source>
</evidence>
<accession>A0ACB8QHA5</accession>
<name>A0ACB8QHA5_9AGAM</name>
<evidence type="ECO:0000313" key="2">
    <source>
        <dbReference type="Proteomes" id="UP000814128"/>
    </source>
</evidence>